<keyword evidence="2" id="KW-1185">Reference proteome</keyword>
<sequence length="71" mass="8165">MGRIGATDDGAVKIELKAIVTAKITKRGLNRRMLIRLWRALQVRKELFEEGRFKIETDLITNSSQRFEGFA</sequence>
<evidence type="ECO:0000313" key="1">
    <source>
        <dbReference type="EMBL" id="EPG73945.1"/>
    </source>
</evidence>
<dbReference type="AlphaFoldDB" id="S3VBT8"/>
<proteinExistence type="predicted"/>
<dbReference type="EMBL" id="AKWZ02000010">
    <property type="protein sequence ID" value="EPG73945.1"/>
    <property type="molecule type" value="Genomic_DNA"/>
</dbReference>
<evidence type="ECO:0000313" key="2">
    <source>
        <dbReference type="Proteomes" id="UP000014540"/>
    </source>
</evidence>
<gene>
    <name evidence="1" type="ORF">LEP1GSC058_4109</name>
</gene>
<name>S3VBT8_9LEPT</name>
<organism evidence="1 2">
    <name type="scientific">Leptospira fainei serovar Hurstbridge str. BUT 6</name>
    <dbReference type="NCBI Taxonomy" id="1193011"/>
    <lineage>
        <taxon>Bacteria</taxon>
        <taxon>Pseudomonadati</taxon>
        <taxon>Spirochaetota</taxon>
        <taxon>Spirochaetia</taxon>
        <taxon>Leptospirales</taxon>
        <taxon>Leptospiraceae</taxon>
        <taxon>Leptospira</taxon>
    </lineage>
</organism>
<accession>S3VBT8</accession>
<dbReference type="Proteomes" id="UP000014540">
    <property type="component" value="Unassembled WGS sequence"/>
</dbReference>
<reference evidence="1" key="1">
    <citation type="submission" date="2013-04" db="EMBL/GenBank/DDBJ databases">
        <authorList>
            <person name="Harkins D.M."/>
            <person name="Durkin A.S."/>
            <person name="Selengut J.D."/>
            <person name="Sanka R."/>
            <person name="DePew J."/>
            <person name="Purushe J."/>
            <person name="Ahmed A."/>
            <person name="van der Linden H."/>
            <person name="Goris M.G.A."/>
            <person name="Hartskeerl R.A."/>
            <person name="Vinetz J.M."/>
            <person name="Sutton G.G."/>
            <person name="Nelson W.C."/>
            <person name="Fouts D.E."/>
        </authorList>
    </citation>
    <scope>NUCLEOTIDE SEQUENCE [LARGE SCALE GENOMIC DNA]</scope>
    <source>
        <strain evidence="1">BUT 6</strain>
    </source>
</reference>
<comment type="caution">
    <text evidence="1">The sequence shown here is derived from an EMBL/GenBank/DDBJ whole genome shotgun (WGS) entry which is preliminary data.</text>
</comment>
<protein>
    <submittedName>
        <fullName evidence="1">Uncharacterized protein</fullName>
    </submittedName>
</protein>